<organism evidence="2">
    <name type="scientific">Ixodes ricinus</name>
    <name type="common">Common tick</name>
    <name type="synonym">Acarus ricinus</name>
    <dbReference type="NCBI Taxonomy" id="34613"/>
    <lineage>
        <taxon>Eukaryota</taxon>
        <taxon>Metazoa</taxon>
        <taxon>Ecdysozoa</taxon>
        <taxon>Arthropoda</taxon>
        <taxon>Chelicerata</taxon>
        <taxon>Arachnida</taxon>
        <taxon>Acari</taxon>
        <taxon>Parasitiformes</taxon>
        <taxon>Ixodida</taxon>
        <taxon>Ixodoidea</taxon>
        <taxon>Ixodidae</taxon>
        <taxon>Ixodinae</taxon>
        <taxon>Ixodes</taxon>
    </lineage>
</organism>
<evidence type="ECO:0000313" key="2">
    <source>
        <dbReference type="EMBL" id="MXU84849.1"/>
    </source>
</evidence>
<sequence length="83" mass="9121">MLSKMGFSEIHTSSILFAIATAMSCAQRSVCMSRDWGVSFMLYVWPGTAVKALSRTLEKTGPGQVRVTSSPPRITLSSRRHSK</sequence>
<evidence type="ECO:0000256" key="1">
    <source>
        <dbReference type="SAM" id="MobiDB-lite"/>
    </source>
</evidence>
<accession>A0A6B0TXH3</accession>
<name>A0A6B0TXH3_IXORI</name>
<feature type="compositionally biased region" description="Polar residues" evidence="1">
    <location>
        <begin position="66"/>
        <end position="77"/>
    </location>
</feature>
<feature type="region of interest" description="Disordered" evidence="1">
    <location>
        <begin position="60"/>
        <end position="83"/>
    </location>
</feature>
<reference evidence="2" key="1">
    <citation type="submission" date="2019-12" db="EMBL/GenBank/DDBJ databases">
        <title>An insight into the sialome of adult female Ixodes ricinus ticks feeding for 6 days.</title>
        <authorList>
            <person name="Perner J."/>
            <person name="Ribeiro J.M.C."/>
        </authorList>
    </citation>
    <scope>NUCLEOTIDE SEQUENCE</scope>
    <source>
        <strain evidence="2">Semi-engorged</strain>
        <tissue evidence="2">Salivary glands</tissue>
    </source>
</reference>
<dbReference type="AlphaFoldDB" id="A0A6B0TXH3"/>
<proteinExistence type="predicted"/>
<dbReference type="EMBL" id="GIFC01002766">
    <property type="protein sequence ID" value="MXU84849.1"/>
    <property type="molecule type" value="Transcribed_RNA"/>
</dbReference>
<protein>
    <submittedName>
        <fullName evidence="2">Uncharacterized protein</fullName>
    </submittedName>
</protein>
<dbReference type="PROSITE" id="PS51257">
    <property type="entry name" value="PROKAR_LIPOPROTEIN"/>
    <property type="match status" value="1"/>
</dbReference>